<evidence type="ECO:0000313" key="2">
    <source>
        <dbReference type="Proteomes" id="UP000321671"/>
    </source>
</evidence>
<reference evidence="1 2" key="1">
    <citation type="journal article" date="2020" name="Microbiol. Resour. Announc.">
        <title>Complete Genome Sequence of Salmonella enterica Siphophage Shemara.</title>
        <authorList>
            <person name="Chung M."/>
            <person name="Xie Y."/>
            <person name="Newkirk H."/>
            <person name="Liu M."/>
            <person name="Gill J.J."/>
            <person name="Ramsey J."/>
        </authorList>
    </citation>
    <scope>NUCLEOTIDE SEQUENCE [LARGE SCALE GENOMIC DNA]</scope>
</reference>
<keyword evidence="2" id="KW-1185">Reference proteome</keyword>
<evidence type="ECO:0000313" key="1">
    <source>
        <dbReference type="EMBL" id="QEA10410.1"/>
    </source>
</evidence>
<gene>
    <name evidence="1" type="ORF">CPT_Shemara_081</name>
</gene>
<name>A0A5B8RN02_9CAUD</name>
<dbReference type="EMBL" id="MN070121">
    <property type="protein sequence ID" value="QEA10410.1"/>
    <property type="molecule type" value="Genomic_DNA"/>
</dbReference>
<sequence length="57" mass="6444">MNTLALLGMYREKGVAAVRTPSGIRFMGTRNITRQQLATLNRIPQEELEAALKWQKA</sequence>
<proteinExistence type="predicted"/>
<protein>
    <submittedName>
        <fullName evidence="1">Uncharacterized protein</fullName>
    </submittedName>
</protein>
<dbReference type="Proteomes" id="UP000321671">
    <property type="component" value="Segment"/>
</dbReference>
<organism evidence="1 2">
    <name type="scientific">Salmonella phage Shemara</name>
    <dbReference type="NCBI Taxonomy" id="2596714"/>
    <lineage>
        <taxon>Viruses</taxon>
        <taxon>Duplodnaviria</taxon>
        <taxon>Heunggongvirae</taxon>
        <taxon>Uroviricota</taxon>
        <taxon>Caudoviricetes</taxon>
        <taxon>Sarkviridae</taxon>
        <taxon>Guernseyvirinae</taxon>
        <taxon>Cornellvirus</taxon>
        <taxon>Cornellvirus shemara</taxon>
    </lineage>
</organism>
<accession>A0A5B8RN02</accession>